<dbReference type="Gene3D" id="1.10.630.10">
    <property type="entry name" value="Cytochrome P450"/>
    <property type="match status" value="1"/>
</dbReference>
<dbReference type="SUPFAM" id="SSF48264">
    <property type="entry name" value="Cytochrome P450"/>
    <property type="match status" value="1"/>
</dbReference>
<dbReference type="PROSITE" id="PS00086">
    <property type="entry name" value="CYTOCHROME_P450"/>
    <property type="match status" value="1"/>
</dbReference>
<evidence type="ECO:0000256" key="2">
    <source>
        <dbReference type="ARBA" id="ARBA00010617"/>
    </source>
</evidence>
<protein>
    <submittedName>
        <fullName evidence="9">Cytochrome P450</fullName>
    </submittedName>
</protein>
<comment type="caution">
    <text evidence="9">The sequence shown here is derived from an EMBL/GenBank/DDBJ whole genome shotgun (WGS) entry which is preliminary data.</text>
</comment>
<evidence type="ECO:0000256" key="1">
    <source>
        <dbReference type="ARBA" id="ARBA00001971"/>
    </source>
</evidence>
<keyword evidence="3 8" id="KW-0349">Heme</keyword>
<reference evidence="9 10" key="1">
    <citation type="journal article" date="2019" name="Int. J. Syst. Evol. Microbiol.">
        <title>The Global Catalogue of Microorganisms (GCM) 10K type strain sequencing project: providing services to taxonomists for standard genome sequencing and annotation.</title>
        <authorList>
            <consortium name="The Broad Institute Genomics Platform"/>
            <consortium name="The Broad Institute Genome Sequencing Center for Infectious Disease"/>
            <person name="Wu L."/>
            <person name="Ma J."/>
        </authorList>
    </citation>
    <scope>NUCLEOTIDE SEQUENCE [LARGE SCALE GENOMIC DNA]</scope>
    <source>
        <strain evidence="9 10">JCM 16227</strain>
    </source>
</reference>
<dbReference type="PANTHER" id="PTHR46696:SF4">
    <property type="entry name" value="BIOTIN BIOSYNTHESIS CYTOCHROME P450"/>
    <property type="match status" value="1"/>
</dbReference>
<dbReference type="Pfam" id="PF00067">
    <property type="entry name" value="p450"/>
    <property type="match status" value="1"/>
</dbReference>
<proteinExistence type="inferred from homology"/>
<gene>
    <name evidence="9" type="ORF">GCM10009855_02540</name>
</gene>
<dbReference type="InterPro" id="IPR017972">
    <property type="entry name" value="Cyt_P450_CS"/>
</dbReference>
<evidence type="ECO:0000256" key="8">
    <source>
        <dbReference type="RuleBase" id="RU000461"/>
    </source>
</evidence>
<dbReference type="EMBL" id="BAAARB010000001">
    <property type="protein sequence ID" value="GAA2366730.1"/>
    <property type="molecule type" value="Genomic_DNA"/>
</dbReference>
<evidence type="ECO:0000256" key="5">
    <source>
        <dbReference type="ARBA" id="ARBA00023002"/>
    </source>
</evidence>
<dbReference type="PANTHER" id="PTHR46696">
    <property type="entry name" value="P450, PUTATIVE (EUROFUNG)-RELATED"/>
    <property type="match status" value="1"/>
</dbReference>
<keyword evidence="7 8" id="KW-0503">Monooxygenase</keyword>
<evidence type="ECO:0000256" key="6">
    <source>
        <dbReference type="ARBA" id="ARBA00023004"/>
    </source>
</evidence>
<evidence type="ECO:0000313" key="10">
    <source>
        <dbReference type="Proteomes" id="UP001501170"/>
    </source>
</evidence>
<dbReference type="PRINTS" id="PR00359">
    <property type="entry name" value="BP450"/>
</dbReference>
<dbReference type="InterPro" id="IPR002397">
    <property type="entry name" value="Cyt_P450_B"/>
</dbReference>
<organism evidence="9 10">
    <name type="scientific">Gordonia cholesterolivorans</name>
    <dbReference type="NCBI Taxonomy" id="559625"/>
    <lineage>
        <taxon>Bacteria</taxon>
        <taxon>Bacillati</taxon>
        <taxon>Actinomycetota</taxon>
        <taxon>Actinomycetes</taxon>
        <taxon>Mycobacteriales</taxon>
        <taxon>Gordoniaceae</taxon>
        <taxon>Gordonia</taxon>
    </lineage>
</organism>
<keyword evidence="10" id="KW-1185">Reference proteome</keyword>
<evidence type="ECO:0000256" key="4">
    <source>
        <dbReference type="ARBA" id="ARBA00022723"/>
    </source>
</evidence>
<dbReference type="InterPro" id="IPR001128">
    <property type="entry name" value="Cyt_P450"/>
</dbReference>
<dbReference type="Proteomes" id="UP001501170">
    <property type="component" value="Unassembled WGS sequence"/>
</dbReference>
<keyword evidence="6 8" id="KW-0408">Iron</keyword>
<comment type="similarity">
    <text evidence="2 8">Belongs to the cytochrome P450 family.</text>
</comment>
<evidence type="ECO:0000256" key="7">
    <source>
        <dbReference type="ARBA" id="ARBA00023033"/>
    </source>
</evidence>
<evidence type="ECO:0000256" key="3">
    <source>
        <dbReference type="ARBA" id="ARBA00022617"/>
    </source>
</evidence>
<dbReference type="InterPro" id="IPR036396">
    <property type="entry name" value="Cyt_P450_sf"/>
</dbReference>
<evidence type="ECO:0000313" key="9">
    <source>
        <dbReference type="EMBL" id="GAA2366730.1"/>
    </source>
</evidence>
<accession>A0ABN3H188</accession>
<sequence length="422" mass="46990">MTVTDTGMQESIPFDPYDYDFHEDPYPTYARLRRDAPVYRNTDGDFWALARHDDVSEAFRDNVRLSNSWGVSMDPTSYNENAEYAMSFLAMDDPRHLRLRKLVSKGFTPRRVSELAPRIHELTNRHWARCVEMGEFDFVHDFAGLLPMDVVSELLGVGPSDRAYLRRQSDLLIHREEGVTDVPEAAVRAYLELHGYYAELLADRRRRPGDDLVSALIGAELVGDGVAAAKGERTTMTDQEIIGFMMLMVVAGNETTTKLLANSVYWGHRSGGQVAGILDEVGAGADPAAVVGDWVQETLRFDTSTQMLLRRVVDDVEYGGYTIPAGDRVLLLIGSANRDEEVFGPDADQYRIGRDSSRTILSFGLGTHFCLGAHLARLEADLGLAEIARTVKSFDVDLDAAERVHSVNVRGFASLPMKVVPR</sequence>
<keyword evidence="5 8" id="KW-0560">Oxidoreductase</keyword>
<comment type="cofactor">
    <cofactor evidence="1">
        <name>heme</name>
        <dbReference type="ChEBI" id="CHEBI:30413"/>
    </cofactor>
</comment>
<name>A0ABN3H188_9ACTN</name>
<keyword evidence="4 8" id="KW-0479">Metal-binding</keyword>